<evidence type="ECO:0000256" key="1">
    <source>
        <dbReference type="SAM" id="MobiDB-lite"/>
    </source>
</evidence>
<proteinExistence type="predicted"/>
<comment type="caution">
    <text evidence="2">The sequence shown here is derived from an EMBL/GenBank/DDBJ whole genome shotgun (WGS) entry which is preliminary data.</text>
</comment>
<name>A0A4Z2FCK7_9TELE</name>
<keyword evidence="3" id="KW-1185">Reference proteome</keyword>
<dbReference type="AlphaFoldDB" id="A0A4Z2FCK7"/>
<protein>
    <submittedName>
        <fullName evidence="2">Uncharacterized protein</fullName>
    </submittedName>
</protein>
<feature type="region of interest" description="Disordered" evidence="1">
    <location>
        <begin position="26"/>
        <end position="60"/>
    </location>
</feature>
<dbReference type="Proteomes" id="UP000314294">
    <property type="component" value="Unassembled WGS sequence"/>
</dbReference>
<organism evidence="2 3">
    <name type="scientific">Liparis tanakae</name>
    <name type="common">Tanaka's snailfish</name>
    <dbReference type="NCBI Taxonomy" id="230148"/>
    <lineage>
        <taxon>Eukaryota</taxon>
        <taxon>Metazoa</taxon>
        <taxon>Chordata</taxon>
        <taxon>Craniata</taxon>
        <taxon>Vertebrata</taxon>
        <taxon>Euteleostomi</taxon>
        <taxon>Actinopterygii</taxon>
        <taxon>Neopterygii</taxon>
        <taxon>Teleostei</taxon>
        <taxon>Neoteleostei</taxon>
        <taxon>Acanthomorphata</taxon>
        <taxon>Eupercaria</taxon>
        <taxon>Perciformes</taxon>
        <taxon>Cottioidei</taxon>
        <taxon>Cottales</taxon>
        <taxon>Liparidae</taxon>
        <taxon>Liparis</taxon>
    </lineage>
</organism>
<evidence type="ECO:0000313" key="3">
    <source>
        <dbReference type="Proteomes" id="UP000314294"/>
    </source>
</evidence>
<evidence type="ECO:0000313" key="2">
    <source>
        <dbReference type="EMBL" id="TNN38122.1"/>
    </source>
</evidence>
<reference evidence="2 3" key="1">
    <citation type="submission" date="2019-03" db="EMBL/GenBank/DDBJ databases">
        <title>First draft genome of Liparis tanakae, snailfish: a comprehensive survey of snailfish specific genes.</title>
        <authorList>
            <person name="Kim W."/>
            <person name="Song I."/>
            <person name="Jeong J.-H."/>
            <person name="Kim D."/>
            <person name="Kim S."/>
            <person name="Ryu S."/>
            <person name="Song J.Y."/>
            <person name="Lee S.K."/>
        </authorList>
    </citation>
    <scope>NUCLEOTIDE SEQUENCE [LARGE SCALE GENOMIC DNA]</scope>
    <source>
        <tissue evidence="2">Muscle</tissue>
    </source>
</reference>
<sequence length="60" mass="6296">MTSSAGSYLVHHQALHLALQHLHARRGDDGAHVGHHALAQDLADQPGPGEAEGRGMVSLL</sequence>
<dbReference type="EMBL" id="SRLO01001403">
    <property type="protein sequence ID" value="TNN38122.1"/>
    <property type="molecule type" value="Genomic_DNA"/>
</dbReference>
<gene>
    <name evidence="2" type="ORF">EYF80_051724</name>
</gene>
<accession>A0A4Z2FCK7</accession>